<accession>A0A0A0K9M4</accession>
<feature type="transmembrane region" description="Helical" evidence="1">
    <location>
        <begin position="121"/>
        <end position="141"/>
    </location>
</feature>
<dbReference type="Proteomes" id="UP000029981">
    <property type="component" value="Chromosome 7"/>
</dbReference>
<keyword evidence="1" id="KW-0812">Transmembrane</keyword>
<evidence type="ECO:0000313" key="3">
    <source>
        <dbReference type="Proteomes" id="UP000029981"/>
    </source>
</evidence>
<gene>
    <name evidence="2" type="ORF">Csa_7G313940</name>
</gene>
<evidence type="ECO:0000313" key="2">
    <source>
        <dbReference type="EMBL" id="KGN44491.1"/>
    </source>
</evidence>
<evidence type="ECO:0000256" key="1">
    <source>
        <dbReference type="SAM" id="Phobius"/>
    </source>
</evidence>
<keyword evidence="1" id="KW-0472">Membrane</keyword>
<reference evidence="2 3" key="2">
    <citation type="journal article" date="2009" name="PLoS ONE">
        <title>An integrated genetic and cytogenetic map of the cucumber genome.</title>
        <authorList>
            <person name="Ren Y."/>
            <person name="Zhang Z."/>
            <person name="Liu J."/>
            <person name="Staub J.E."/>
            <person name="Han Y."/>
            <person name="Cheng Z."/>
            <person name="Li X."/>
            <person name="Lu J."/>
            <person name="Miao H."/>
            <person name="Kang H."/>
            <person name="Xie B."/>
            <person name="Gu X."/>
            <person name="Wang X."/>
            <person name="Du Y."/>
            <person name="Jin W."/>
            <person name="Huang S."/>
        </authorList>
    </citation>
    <scope>NUCLEOTIDE SEQUENCE [LARGE SCALE GENOMIC DNA]</scope>
    <source>
        <strain evidence="3">cv. 9930</strain>
    </source>
</reference>
<reference evidence="2 3" key="1">
    <citation type="journal article" date="2009" name="Nat. Genet.">
        <title>The genome of the cucumber, Cucumis sativus L.</title>
        <authorList>
            <person name="Huang S."/>
            <person name="Li R."/>
            <person name="Zhang Z."/>
            <person name="Li L."/>
            <person name="Gu X."/>
            <person name="Fan W."/>
            <person name="Lucas W.J."/>
            <person name="Wang X."/>
            <person name="Xie B."/>
            <person name="Ni P."/>
            <person name="Ren Y."/>
            <person name="Zhu H."/>
            <person name="Li J."/>
            <person name="Lin K."/>
            <person name="Jin W."/>
            <person name="Fei Z."/>
            <person name="Li G."/>
            <person name="Staub J."/>
            <person name="Kilian A."/>
            <person name="van der Vossen E.A."/>
            <person name="Wu Y."/>
            <person name="Guo J."/>
            <person name="He J."/>
            <person name="Jia Z."/>
            <person name="Ren Y."/>
            <person name="Tian G."/>
            <person name="Lu Y."/>
            <person name="Ruan J."/>
            <person name="Qian W."/>
            <person name="Wang M."/>
            <person name="Huang Q."/>
            <person name="Li B."/>
            <person name="Xuan Z."/>
            <person name="Cao J."/>
            <person name="Asan"/>
            <person name="Wu Z."/>
            <person name="Zhang J."/>
            <person name="Cai Q."/>
            <person name="Bai Y."/>
            <person name="Zhao B."/>
            <person name="Han Y."/>
            <person name="Li Y."/>
            <person name="Li X."/>
            <person name="Wang S."/>
            <person name="Shi Q."/>
            <person name="Liu S."/>
            <person name="Cho W.K."/>
            <person name="Kim J.Y."/>
            <person name="Xu Y."/>
            <person name="Heller-Uszynska K."/>
            <person name="Miao H."/>
            <person name="Cheng Z."/>
            <person name="Zhang S."/>
            <person name="Wu J."/>
            <person name="Yang Y."/>
            <person name="Kang H."/>
            <person name="Li M."/>
            <person name="Liang H."/>
            <person name="Ren X."/>
            <person name="Shi Z."/>
            <person name="Wen M."/>
            <person name="Jian M."/>
            <person name="Yang H."/>
            <person name="Zhang G."/>
            <person name="Yang Z."/>
            <person name="Chen R."/>
            <person name="Liu S."/>
            <person name="Li J."/>
            <person name="Ma L."/>
            <person name="Liu H."/>
            <person name="Zhou Y."/>
            <person name="Zhao J."/>
            <person name="Fang X."/>
            <person name="Li G."/>
            <person name="Fang L."/>
            <person name="Li Y."/>
            <person name="Liu D."/>
            <person name="Zheng H."/>
            <person name="Zhang Y."/>
            <person name="Qin N."/>
            <person name="Li Z."/>
            <person name="Yang G."/>
            <person name="Yang S."/>
            <person name="Bolund L."/>
            <person name="Kristiansen K."/>
            <person name="Zheng H."/>
            <person name="Li S."/>
            <person name="Zhang X."/>
            <person name="Yang H."/>
            <person name="Wang J."/>
            <person name="Sun R."/>
            <person name="Zhang B."/>
            <person name="Jiang S."/>
            <person name="Wang J."/>
            <person name="Du Y."/>
            <person name="Li S."/>
        </authorList>
    </citation>
    <scope>NUCLEOTIDE SEQUENCE [LARGE SCALE GENOMIC DNA]</scope>
    <source>
        <strain evidence="3">cv. 9930</strain>
    </source>
</reference>
<dbReference type="AlphaFoldDB" id="A0A0A0K9M4"/>
<name>A0A0A0K9M4_CUCSA</name>
<organism evidence="2 3">
    <name type="scientific">Cucumis sativus</name>
    <name type="common">Cucumber</name>
    <dbReference type="NCBI Taxonomy" id="3659"/>
    <lineage>
        <taxon>Eukaryota</taxon>
        <taxon>Viridiplantae</taxon>
        <taxon>Streptophyta</taxon>
        <taxon>Embryophyta</taxon>
        <taxon>Tracheophyta</taxon>
        <taxon>Spermatophyta</taxon>
        <taxon>Magnoliopsida</taxon>
        <taxon>eudicotyledons</taxon>
        <taxon>Gunneridae</taxon>
        <taxon>Pentapetalae</taxon>
        <taxon>rosids</taxon>
        <taxon>fabids</taxon>
        <taxon>Cucurbitales</taxon>
        <taxon>Cucurbitaceae</taxon>
        <taxon>Benincaseae</taxon>
        <taxon>Cucumis</taxon>
    </lineage>
</organism>
<sequence>MENTWQCCNKYVTVEDYDNCTSVEMVSCDPDVMNGSIYNKDVTSRSIRYQEQSNMFGEQSNVLGHIVGNSTCQTQSNPRKISSSSAARHGDLIIQLFVGSPLDTNVKKGQIFRKSDVKMRLFLSTYIVCGVSILLENWFFVQLK</sequence>
<dbReference type="EMBL" id="CM002928">
    <property type="protein sequence ID" value="KGN44491.1"/>
    <property type="molecule type" value="Genomic_DNA"/>
</dbReference>
<protein>
    <submittedName>
        <fullName evidence="2">Uncharacterized protein</fullName>
    </submittedName>
</protein>
<proteinExistence type="predicted"/>
<dbReference type="Gramene" id="KGN44491">
    <property type="protein sequence ID" value="KGN44491"/>
    <property type="gene ID" value="Csa_7G313940"/>
</dbReference>
<keyword evidence="1" id="KW-1133">Transmembrane helix</keyword>
<keyword evidence="3" id="KW-1185">Reference proteome</keyword>
<reference evidence="2 3" key="3">
    <citation type="journal article" date="2010" name="BMC Genomics">
        <title>Transcriptome sequencing and comparative analysis of cucumber flowers with different sex types.</title>
        <authorList>
            <person name="Guo S."/>
            <person name="Zheng Y."/>
            <person name="Joung J.G."/>
            <person name="Liu S."/>
            <person name="Zhang Z."/>
            <person name="Crasta O.R."/>
            <person name="Sobral B.W."/>
            <person name="Xu Y."/>
            <person name="Huang S."/>
            <person name="Fei Z."/>
        </authorList>
    </citation>
    <scope>NUCLEOTIDE SEQUENCE [LARGE SCALE GENOMIC DNA]</scope>
    <source>
        <strain evidence="3">cv. 9930</strain>
    </source>
</reference>
<reference evidence="2 3" key="4">
    <citation type="journal article" date="2011" name="BMC Genomics">
        <title>RNA-Seq improves annotation of protein-coding genes in the cucumber genome.</title>
        <authorList>
            <person name="Li Z."/>
            <person name="Zhang Z."/>
            <person name="Yan P."/>
            <person name="Huang S."/>
            <person name="Fei Z."/>
            <person name="Lin K."/>
        </authorList>
    </citation>
    <scope>NUCLEOTIDE SEQUENCE [LARGE SCALE GENOMIC DNA]</scope>
    <source>
        <strain evidence="3">cv. 9930</strain>
    </source>
</reference>